<evidence type="ECO:0000259" key="5">
    <source>
        <dbReference type="Pfam" id="PF04355"/>
    </source>
</evidence>
<organism evidence="6 7">
    <name type="scientific">Aquirhabdus parva</name>
    <dbReference type="NCBI Taxonomy" id="2283318"/>
    <lineage>
        <taxon>Bacteria</taxon>
        <taxon>Pseudomonadati</taxon>
        <taxon>Pseudomonadota</taxon>
        <taxon>Gammaproteobacteria</taxon>
        <taxon>Moraxellales</taxon>
        <taxon>Moraxellaceae</taxon>
        <taxon>Aquirhabdus</taxon>
    </lineage>
</organism>
<evidence type="ECO:0000256" key="3">
    <source>
        <dbReference type="ARBA" id="ARBA00023237"/>
    </source>
</evidence>
<feature type="domain" description="Outer membrane protein assembly factor BamE" evidence="5">
    <location>
        <begin position="41"/>
        <end position="115"/>
    </location>
</feature>
<dbReference type="Proteomes" id="UP000253940">
    <property type="component" value="Chromosome"/>
</dbReference>
<name>A0A345P3M8_9GAMM</name>
<dbReference type="PANTHER" id="PTHR37482:SF1">
    <property type="entry name" value="OUTER MEMBRANE PROTEIN ASSEMBLY FACTOR BAME"/>
    <property type="match status" value="1"/>
</dbReference>
<keyword evidence="7" id="KW-1185">Reference proteome</keyword>
<dbReference type="Gene3D" id="3.30.1450.10">
    <property type="match status" value="1"/>
</dbReference>
<dbReference type="OrthoDB" id="9808250at2"/>
<evidence type="ECO:0000256" key="1">
    <source>
        <dbReference type="ARBA" id="ARBA00022729"/>
    </source>
</evidence>
<gene>
    <name evidence="4" type="primary">bamE</name>
    <name evidence="6" type="ORF">HYN46_02720</name>
</gene>
<dbReference type="GO" id="GO:0051205">
    <property type="term" value="P:protein insertion into membrane"/>
    <property type="evidence" value="ECO:0007669"/>
    <property type="project" value="UniProtKB-UniRule"/>
</dbReference>
<accession>A0A345P3M8</accession>
<dbReference type="GO" id="GO:0043165">
    <property type="term" value="P:Gram-negative-bacterium-type cell outer membrane assembly"/>
    <property type="evidence" value="ECO:0007669"/>
    <property type="project" value="UniProtKB-UniRule"/>
</dbReference>
<dbReference type="EMBL" id="CP031222">
    <property type="protein sequence ID" value="AXI01887.1"/>
    <property type="molecule type" value="Genomic_DNA"/>
</dbReference>
<keyword evidence="2 4" id="KW-0472">Membrane</keyword>
<keyword evidence="3 4" id="KW-0998">Cell outer membrane</keyword>
<dbReference type="RefSeq" id="WP_114897997.1">
    <property type="nucleotide sequence ID" value="NZ_CP031222.1"/>
</dbReference>
<evidence type="ECO:0000256" key="2">
    <source>
        <dbReference type="ARBA" id="ARBA00023136"/>
    </source>
</evidence>
<comment type="function">
    <text evidence="4">Part of the outer membrane protein assembly complex, which is involved in assembly and insertion of beta-barrel proteins into the outer membrane.</text>
</comment>
<comment type="similarity">
    <text evidence="4">Belongs to the BamE family.</text>
</comment>
<comment type="subunit">
    <text evidence="4">Part of the Bam complex.</text>
</comment>
<sequence precursor="true">MQKFMLTRITVGILAVSLLSLSQSACSIFGVYKIDIPQGSPLTQAQIAQVKVGMTTQQVRYLLGTPTITDTLNPNRWDYVYTYIPGTLARNAGLKPASGEHLVIIFDDSGKVVSIDGANTFPVTQPGLPGSKDPLLNAQPL</sequence>
<dbReference type="GO" id="GO:0030674">
    <property type="term" value="F:protein-macromolecule adaptor activity"/>
    <property type="evidence" value="ECO:0007669"/>
    <property type="project" value="TreeGrafter"/>
</dbReference>
<comment type="subcellular location">
    <subcellularLocation>
        <location evidence="4">Cell outer membrane</location>
    </subcellularLocation>
</comment>
<dbReference type="InterPro" id="IPR037873">
    <property type="entry name" value="BamE-like"/>
</dbReference>
<evidence type="ECO:0000313" key="6">
    <source>
        <dbReference type="EMBL" id="AXI01887.1"/>
    </source>
</evidence>
<dbReference type="PANTHER" id="PTHR37482">
    <property type="entry name" value="OUTER MEMBRANE PROTEIN ASSEMBLY FACTOR BAME"/>
    <property type="match status" value="1"/>
</dbReference>
<dbReference type="Pfam" id="PF04355">
    <property type="entry name" value="BamE"/>
    <property type="match status" value="1"/>
</dbReference>
<dbReference type="InterPro" id="IPR007450">
    <property type="entry name" value="BamE_dom"/>
</dbReference>
<feature type="chain" id="PRO_5017089588" description="Outer membrane protein assembly factor BamE" evidence="4">
    <location>
        <begin position="26"/>
        <end position="141"/>
    </location>
</feature>
<dbReference type="HAMAP" id="MF_00925">
    <property type="entry name" value="OM_assembly_BamE"/>
    <property type="match status" value="1"/>
</dbReference>
<evidence type="ECO:0000256" key="4">
    <source>
        <dbReference type="HAMAP-Rule" id="MF_00925"/>
    </source>
</evidence>
<dbReference type="InterPro" id="IPR026592">
    <property type="entry name" value="BamE"/>
</dbReference>
<dbReference type="KEGG" id="mbah:HYN46_02720"/>
<evidence type="ECO:0000313" key="7">
    <source>
        <dbReference type="Proteomes" id="UP000253940"/>
    </source>
</evidence>
<reference evidence="6 7" key="1">
    <citation type="submission" date="2018-07" db="EMBL/GenBank/DDBJ databases">
        <title>Genome sequencing of Moraxellaceae gen. HYN0046.</title>
        <authorList>
            <person name="Kim M."/>
            <person name="Yi H."/>
        </authorList>
    </citation>
    <scope>NUCLEOTIDE SEQUENCE [LARGE SCALE GENOMIC DNA]</scope>
    <source>
        <strain evidence="6 7">HYN0046</strain>
    </source>
</reference>
<keyword evidence="1 4" id="KW-0732">Signal</keyword>
<protein>
    <recommendedName>
        <fullName evidence="4">Outer membrane protein assembly factor BamE</fullName>
    </recommendedName>
</protein>
<dbReference type="GO" id="GO:1990063">
    <property type="term" value="C:Bam protein complex"/>
    <property type="evidence" value="ECO:0007669"/>
    <property type="project" value="TreeGrafter"/>
</dbReference>
<proteinExistence type="inferred from homology"/>
<feature type="signal peptide" evidence="4">
    <location>
        <begin position="1"/>
        <end position="25"/>
    </location>
</feature>
<dbReference type="AlphaFoldDB" id="A0A345P3M8"/>